<sequence>MDADEPTHSEHTERLLFEKASGVSEGQQAAFKAGFLPPRELAGVEPPVAQARSGTLDSLGFERTVSKSSQISEGGVVRTKRGFRSWTSFQNSYELVGIGEETDRRCLHNHMLHQMEAKKSHRFVCDFCRRKILSGELFWSCERCVWDVCQTCYAKGARFKAGSEVELIQPFRGYLRKTPGVIKDVVDDAEGRHHSLVVTLLPRESPADETLLREDFSKIRVLESSQLNVRLLVGVCLIVAFFLYGILDHHRLCRLISRLVNWCRTIGMWSALILFLVSSVLPVIMLPVFPVMALSGPLFTKLHDGEAFTGGAIAFGVVFSGLWFGSVLAFALGKTLLQDYARKASKHSRMLRRLNRIIDSAGVKIVFMARSLPILPAEVFDYACAMTSLAVHEYAIGCLGSAVPVAFWTFSTAQATDLTSPKRSQATHLALIILNVGCLALLTLLLVGVIQKHEQEHAEADETVQISWDPGWKDAKTEVTQILRSHQLDPQREGRDFTIRDCNNKLLQLGRASFSSFLVRHWDDRSEISEQHFPLKVHMHKEAPLVNEFLEPASTMIRYARDRLGSTSEPLGSTSLR</sequence>
<evidence type="ECO:0000256" key="4">
    <source>
        <dbReference type="ARBA" id="ARBA00022723"/>
    </source>
</evidence>
<evidence type="ECO:0000256" key="9">
    <source>
        <dbReference type="SAM" id="Phobius"/>
    </source>
</evidence>
<keyword evidence="6" id="KW-0862">Zinc</keyword>
<proteinExistence type="predicted"/>
<feature type="transmembrane region" description="Helical" evidence="9">
    <location>
        <begin position="394"/>
        <end position="416"/>
    </location>
</feature>
<comment type="subcellular location">
    <subcellularLocation>
        <location evidence="1">Cell membrane</location>
        <topology evidence="1">Multi-pass membrane protein</topology>
    </subcellularLocation>
</comment>
<gene>
    <name evidence="11" type="ORF">SPIL2461_LOCUS7733</name>
</gene>
<reference evidence="11" key="1">
    <citation type="submission" date="2021-02" db="EMBL/GenBank/DDBJ databases">
        <authorList>
            <person name="Dougan E. K."/>
            <person name="Rhodes N."/>
            <person name="Thang M."/>
            <person name="Chan C."/>
        </authorList>
    </citation>
    <scope>NUCLEOTIDE SEQUENCE</scope>
</reference>
<protein>
    <recommendedName>
        <fullName evidence="10">VTT domain-containing protein</fullName>
    </recommendedName>
</protein>
<feature type="non-terminal residue" evidence="11">
    <location>
        <position position="577"/>
    </location>
</feature>
<keyword evidence="7 9" id="KW-1133">Transmembrane helix</keyword>
<evidence type="ECO:0000256" key="8">
    <source>
        <dbReference type="ARBA" id="ARBA00023136"/>
    </source>
</evidence>
<dbReference type="Gene3D" id="3.30.60.90">
    <property type="match status" value="1"/>
</dbReference>
<dbReference type="OrthoDB" id="166803at2759"/>
<evidence type="ECO:0000256" key="2">
    <source>
        <dbReference type="ARBA" id="ARBA00022475"/>
    </source>
</evidence>
<keyword evidence="2" id="KW-1003">Cell membrane</keyword>
<feature type="domain" description="VTT" evidence="10">
    <location>
        <begin position="299"/>
        <end position="412"/>
    </location>
</feature>
<dbReference type="SUPFAM" id="SSF57850">
    <property type="entry name" value="RING/U-box"/>
    <property type="match status" value="1"/>
</dbReference>
<evidence type="ECO:0000256" key="3">
    <source>
        <dbReference type="ARBA" id="ARBA00022692"/>
    </source>
</evidence>
<keyword evidence="12" id="KW-1185">Reference proteome</keyword>
<organism evidence="11 12">
    <name type="scientific">Symbiodinium pilosum</name>
    <name type="common">Dinoflagellate</name>
    <dbReference type="NCBI Taxonomy" id="2952"/>
    <lineage>
        <taxon>Eukaryota</taxon>
        <taxon>Sar</taxon>
        <taxon>Alveolata</taxon>
        <taxon>Dinophyceae</taxon>
        <taxon>Suessiales</taxon>
        <taxon>Symbiodiniaceae</taxon>
        <taxon>Symbiodinium</taxon>
    </lineage>
</organism>
<keyword evidence="4" id="KW-0479">Metal-binding</keyword>
<accession>A0A812P1E8</accession>
<dbReference type="InterPro" id="IPR043145">
    <property type="entry name" value="Znf_ZZ_sf"/>
</dbReference>
<dbReference type="GO" id="GO:0005886">
    <property type="term" value="C:plasma membrane"/>
    <property type="evidence" value="ECO:0007669"/>
    <property type="project" value="UniProtKB-SubCell"/>
</dbReference>
<keyword evidence="8 9" id="KW-0472">Membrane</keyword>
<evidence type="ECO:0000313" key="12">
    <source>
        <dbReference type="Proteomes" id="UP000649617"/>
    </source>
</evidence>
<dbReference type="InterPro" id="IPR032816">
    <property type="entry name" value="VTT_dom"/>
</dbReference>
<dbReference type="EMBL" id="CAJNIZ010012243">
    <property type="protein sequence ID" value="CAE7332109.1"/>
    <property type="molecule type" value="Genomic_DNA"/>
</dbReference>
<name>A0A812P1E8_SYMPI</name>
<dbReference type="Pfam" id="PF09335">
    <property type="entry name" value="VTT_dom"/>
    <property type="match status" value="1"/>
</dbReference>
<dbReference type="PANTHER" id="PTHR12677:SF59">
    <property type="entry name" value="GOLGI APPARATUS MEMBRANE PROTEIN TVP38-RELATED"/>
    <property type="match status" value="1"/>
</dbReference>
<evidence type="ECO:0000259" key="10">
    <source>
        <dbReference type="Pfam" id="PF09335"/>
    </source>
</evidence>
<evidence type="ECO:0000313" key="11">
    <source>
        <dbReference type="EMBL" id="CAE7332109.1"/>
    </source>
</evidence>
<dbReference type="GO" id="GO:0008270">
    <property type="term" value="F:zinc ion binding"/>
    <property type="evidence" value="ECO:0007669"/>
    <property type="project" value="UniProtKB-KW"/>
</dbReference>
<feature type="transmembrane region" description="Helical" evidence="9">
    <location>
        <begin position="268"/>
        <end position="292"/>
    </location>
</feature>
<feature type="transmembrane region" description="Helical" evidence="9">
    <location>
        <begin position="428"/>
        <end position="450"/>
    </location>
</feature>
<evidence type="ECO:0000256" key="1">
    <source>
        <dbReference type="ARBA" id="ARBA00004651"/>
    </source>
</evidence>
<feature type="transmembrane region" description="Helical" evidence="9">
    <location>
        <begin position="312"/>
        <end position="333"/>
    </location>
</feature>
<feature type="transmembrane region" description="Helical" evidence="9">
    <location>
        <begin position="227"/>
        <end position="247"/>
    </location>
</feature>
<keyword evidence="5" id="KW-0863">Zinc-finger</keyword>
<dbReference type="Proteomes" id="UP000649617">
    <property type="component" value="Unassembled WGS sequence"/>
</dbReference>
<keyword evidence="3 9" id="KW-0812">Transmembrane</keyword>
<evidence type="ECO:0000256" key="6">
    <source>
        <dbReference type="ARBA" id="ARBA00022833"/>
    </source>
</evidence>
<dbReference type="PANTHER" id="PTHR12677">
    <property type="entry name" value="GOLGI APPARATUS MEMBRANE PROTEIN TVP38-RELATED"/>
    <property type="match status" value="1"/>
</dbReference>
<evidence type="ECO:0000256" key="5">
    <source>
        <dbReference type="ARBA" id="ARBA00022771"/>
    </source>
</evidence>
<dbReference type="AlphaFoldDB" id="A0A812P1E8"/>
<evidence type="ECO:0000256" key="7">
    <source>
        <dbReference type="ARBA" id="ARBA00022989"/>
    </source>
</evidence>
<comment type="caution">
    <text evidence="11">The sequence shown here is derived from an EMBL/GenBank/DDBJ whole genome shotgun (WGS) entry which is preliminary data.</text>
</comment>
<dbReference type="InterPro" id="IPR015414">
    <property type="entry name" value="TMEM64"/>
</dbReference>